<gene>
    <name evidence="2" type="ORF">LshimejAT787_0308260</name>
</gene>
<reference evidence="2" key="1">
    <citation type="submission" date="2022-07" db="EMBL/GenBank/DDBJ databases">
        <title>The genome of Lyophyllum shimeji provides insight into the initial evolution of ectomycorrhizal fungal genome.</title>
        <authorList>
            <person name="Kobayashi Y."/>
            <person name="Shibata T."/>
            <person name="Hirakawa H."/>
            <person name="Shigenobu S."/>
            <person name="Nishiyama T."/>
            <person name="Yamada A."/>
            <person name="Hasebe M."/>
            <person name="Kawaguchi M."/>
        </authorList>
    </citation>
    <scope>NUCLEOTIDE SEQUENCE</scope>
    <source>
        <strain evidence="2">AT787</strain>
    </source>
</reference>
<proteinExistence type="predicted"/>
<evidence type="ECO:0000313" key="2">
    <source>
        <dbReference type="EMBL" id="GLB36538.1"/>
    </source>
</evidence>
<evidence type="ECO:0000313" key="3">
    <source>
        <dbReference type="Proteomes" id="UP001063166"/>
    </source>
</evidence>
<evidence type="ECO:0000256" key="1">
    <source>
        <dbReference type="SAM" id="MobiDB-lite"/>
    </source>
</evidence>
<dbReference type="EMBL" id="BRPK01000003">
    <property type="protein sequence ID" value="GLB36538.1"/>
    <property type="molecule type" value="Genomic_DNA"/>
</dbReference>
<comment type="caution">
    <text evidence="2">The sequence shown here is derived from an EMBL/GenBank/DDBJ whole genome shotgun (WGS) entry which is preliminary data.</text>
</comment>
<organism evidence="2 3">
    <name type="scientific">Lyophyllum shimeji</name>
    <name type="common">Hon-shimeji</name>
    <name type="synonym">Tricholoma shimeji</name>
    <dbReference type="NCBI Taxonomy" id="47721"/>
    <lineage>
        <taxon>Eukaryota</taxon>
        <taxon>Fungi</taxon>
        <taxon>Dikarya</taxon>
        <taxon>Basidiomycota</taxon>
        <taxon>Agaricomycotina</taxon>
        <taxon>Agaricomycetes</taxon>
        <taxon>Agaricomycetidae</taxon>
        <taxon>Agaricales</taxon>
        <taxon>Tricholomatineae</taxon>
        <taxon>Lyophyllaceae</taxon>
        <taxon>Lyophyllum</taxon>
    </lineage>
</organism>
<dbReference type="Proteomes" id="UP001063166">
    <property type="component" value="Unassembled WGS sequence"/>
</dbReference>
<protein>
    <submittedName>
        <fullName evidence="2">Uncharacterized protein</fullName>
    </submittedName>
</protein>
<keyword evidence="3" id="KW-1185">Reference proteome</keyword>
<sequence>MRLSRHQTAPSATHLTFPTGHALASYRGGADRPFAETATHTPVMSPQENAYLMHLALAVHFLGAAHPHAGRELEDEATGRASSTSKKATVYLHGNND</sequence>
<feature type="region of interest" description="Disordered" evidence="1">
    <location>
        <begin position="69"/>
        <end position="97"/>
    </location>
</feature>
<name>A0A9P3PIF2_LYOSH</name>
<dbReference type="AlphaFoldDB" id="A0A9P3PIF2"/>
<accession>A0A9P3PIF2</accession>